<keyword evidence="7" id="KW-1185">Reference proteome</keyword>
<evidence type="ECO:0000313" key="6">
    <source>
        <dbReference type="EMBL" id="GMA22422.1"/>
    </source>
</evidence>
<dbReference type="Pfam" id="PF13508">
    <property type="entry name" value="Acetyltransf_7"/>
    <property type="match status" value="1"/>
</dbReference>
<evidence type="ECO:0000256" key="2">
    <source>
        <dbReference type="ARBA" id="ARBA00023315"/>
    </source>
</evidence>
<keyword evidence="2" id="KW-0012">Acyltransferase</keyword>
<dbReference type="InterPro" id="IPR016181">
    <property type="entry name" value="Acyl_CoA_acyltransferase"/>
</dbReference>
<dbReference type="Pfam" id="PF01638">
    <property type="entry name" value="HxlR"/>
    <property type="match status" value="1"/>
</dbReference>
<accession>A0ABQ6HVJ5</accession>
<dbReference type="SUPFAM" id="SSF55729">
    <property type="entry name" value="Acyl-CoA N-acyltransferases (Nat)"/>
    <property type="match status" value="1"/>
</dbReference>
<dbReference type="Proteomes" id="UP001157091">
    <property type="component" value="Unassembled WGS sequence"/>
</dbReference>
<dbReference type="SUPFAM" id="SSF46785">
    <property type="entry name" value="Winged helix' DNA-binding domain"/>
    <property type="match status" value="1"/>
</dbReference>
<gene>
    <name evidence="6" type="ORF">GCM10025864_01810</name>
</gene>
<reference evidence="7" key="1">
    <citation type="journal article" date="2019" name="Int. J. Syst. Evol. Microbiol.">
        <title>The Global Catalogue of Microorganisms (GCM) 10K type strain sequencing project: providing services to taxonomists for standard genome sequencing and annotation.</title>
        <authorList>
            <consortium name="The Broad Institute Genomics Platform"/>
            <consortium name="The Broad Institute Genome Sequencing Center for Infectious Disease"/>
            <person name="Wu L."/>
            <person name="Ma J."/>
        </authorList>
    </citation>
    <scope>NUCLEOTIDE SEQUENCE [LARGE SCALE GENOMIC DNA]</scope>
    <source>
        <strain evidence="7">NBRC 106348</strain>
    </source>
</reference>
<dbReference type="EMBL" id="BSUK01000001">
    <property type="protein sequence ID" value="GMA22422.1"/>
    <property type="molecule type" value="Genomic_DNA"/>
</dbReference>
<name>A0ABQ6HVJ5_9MICO</name>
<sequence length="349" mass="37973">MPQAPRSGCPINAAVEVLGDPWAMLVLRDIVFGNRRHFREILAGSEEGIASNILASRLKRLVEAGLLTRDEAHRGQRAAYSLTESGIEVLPVMVALGSWGLAHRTGERRLRVRAELLRDGGPELLDALMDELRELHLRIPRPDPDAPRPSERLAAAYERAVGDGGGPIDAPGDLPKQVLPPHGGLSRGPEGSEEAMTTQSVSRVAVRRVRGPEEYPRLVAVWRSAVDATHDFLAAEDRDAIEARLASEYFPHVELHVAERDGTVVGFAGRVEERLEMLFVDAAERGRGTGSALLAQAVGLGVTAVDVNEQNSQALAFYRRRGFDVVGRSALDGDGRPYPLLHLTRRQAG</sequence>
<protein>
    <recommendedName>
        <fullName evidence="8">GNAT family N-acetyltransferase</fullName>
    </recommendedName>
</protein>
<dbReference type="PROSITE" id="PS51118">
    <property type="entry name" value="HTH_HXLR"/>
    <property type="match status" value="1"/>
</dbReference>
<keyword evidence="1" id="KW-0808">Transferase</keyword>
<dbReference type="PANTHER" id="PTHR43800:SF1">
    <property type="entry name" value="PEPTIDYL-LYSINE N-ACETYLTRANSFERASE YJAB"/>
    <property type="match status" value="1"/>
</dbReference>
<evidence type="ECO:0000256" key="1">
    <source>
        <dbReference type="ARBA" id="ARBA00022679"/>
    </source>
</evidence>
<feature type="region of interest" description="Disordered" evidence="3">
    <location>
        <begin position="181"/>
        <end position="200"/>
    </location>
</feature>
<evidence type="ECO:0008006" key="8">
    <source>
        <dbReference type="Google" id="ProtNLM"/>
    </source>
</evidence>
<dbReference type="Gene3D" id="1.10.10.10">
    <property type="entry name" value="Winged helix-like DNA-binding domain superfamily/Winged helix DNA-binding domain"/>
    <property type="match status" value="1"/>
</dbReference>
<proteinExistence type="predicted"/>
<organism evidence="6 7">
    <name type="scientific">Luteimicrobium album</name>
    <dbReference type="NCBI Taxonomy" id="1054550"/>
    <lineage>
        <taxon>Bacteria</taxon>
        <taxon>Bacillati</taxon>
        <taxon>Actinomycetota</taxon>
        <taxon>Actinomycetes</taxon>
        <taxon>Micrococcales</taxon>
        <taxon>Luteimicrobium</taxon>
    </lineage>
</organism>
<evidence type="ECO:0000259" key="4">
    <source>
        <dbReference type="PROSITE" id="PS51118"/>
    </source>
</evidence>
<dbReference type="PANTHER" id="PTHR43800">
    <property type="entry name" value="PEPTIDYL-LYSINE N-ACETYLTRANSFERASE YJAB"/>
    <property type="match status" value="1"/>
</dbReference>
<feature type="domain" description="HTH hxlR-type" evidence="4">
    <location>
        <begin position="9"/>
        <end position="108"/>
    </location>
</feature>
<dbReference type="InterPro" id="IPR036388">
    <property type="entry name" value="WH-like_DNA-bd_sf"/>
</dbReference>
<evidence type="ECO:0000313" key="7">
    <source>
        <dbReference type="Proteomes" id="UP001157091"/>
    </source>
</evidence>
<dbReference type="RefSeq" id="WP_284291419.1">
    <property type="nucleotide sequence ID" value="NZ_BSUK01000001.1"/>
</dbReference>
<feature type="domain" description="N-acetyltransferase" evidence="5">
    <location>
        <begin position="204"/>
        <end position="346"/>
    </location>
</feature>
<dbReference type="InterPro" id="IPR000182">
    <property type="entry name" value="GNAT_dom"/>
</dbReference>
<comment type="caution">
    <text evidence="6">The sequence shown here is derived from an EMBL/GenBank/DDBJ whole genome shotgun (WGS) entry which is preliminary data.</text>
</comment>
<dbReference type="CDD" id="cd04301">
    <property type="entry name" value="NAT_SF"/>
    <property type="match status" value="1"/>
</dbReference>
<dbReference type="PROSITE" id="PS51186">
    <property type="entry name" value="GNAT"/>
    <property type="match status" value="1"/>
</dbReference>
<dbReference type="InterPro" id="IPR002577">
    <property type="entry name" value="HTH_HxlR"/>
</dbReference>
<dbReference type="InterPro" id="IPR036390">
    <property type="entry name" value="WH_DNA-bd_sf"/>
</dbReference>
<dbReference type="Gene3D" id="3.40.630.30">
    <property type="match status" value="1"/>
</dbReference>
<evidence type="ECO:0000256" key="3">
    <source>
        <dbReference type="SAM" id="MobiDB-lite"/>
    </source>
</evidence>
<evidence type="ECO:0000259" key="5">
    <source>
        <dbReference type="PROSITE" id="PS51186"/>
    </source>
</evidence>